<reference evidence="1 2" key="1">
    <citation type="submission" date="2019-02" db="EMBL/GenBank/DDBJ databases">
        <title>Genomic Encyclopedia of Type Strains, Phase IV (KMG-IV): sequencing the most valuable type-strain genomes for metagenomic binning, comparative biology and taxonomic classification.</title>
        <authorList>
            <person name="Goeker M."/>
        </authorList>
    </citation>
    <scope>NUCLEOTIDE SEQUENCE [LARGE SCALE GENOMIC DNA]</scope>
    <source>
        <strain evidence="1 2">DSM 17196</strain>
    </source>
</reference>
<proteinExistence type="predicted"/>
<sequence length="308" mass="33279">MLKLVYGIIIMQAMPLQIEKCNLKPKFQMKKKNLLAVLGTALLVSFTLTSCQNDSESDEVQSIDPSILSKLNSLGFDTSDTFEDTFNGKTGYVVERDIFLTKEDIANLSTTKNLDGHDINEKHYSTNNLVSAPRVVNVYMDVEFNSTMQAAFDDALNRYNSLGLDLTFQRATSEGADIDILAEKLKRAPGGFVILGRSAGFPDANGDPATPIVLNSDIYNPRRGGIPADAATVIAHEIGHAIGFRHTDYFDRSFSCGQGGDEGDAGVGAVYIPGTPAGPENGSWMLACSNGTDRPFTSGDVTALQTLY</sequence>
<dbReference type="Proteomes" id="UP000292262">
    <property type="component" value="Unassembled WGS sequence"/>
</dbReference>
<dbReference type="SUPFAM" id="SSF55486">
    <property type="entry name" value="Metalloproteases ('zincins'), catalytic domain"/>
    <property type="match status" value="1"/>
</dbReference>
<evidence type="ECO:0000313" key="2">
    <source>
        <dbReference type="Proteomes" id="UP000292262"/>
    </source>
</evidence>
<dbReference type="AlphaFoldDB" id="A0A4V2F5R9"/>
<dbReference type="Pfam" id="PF12388">
    <property type="entry name" value="Peptidase_M57"/>
    <property type="match status" value="1"/>
</dbReference>
<keyword evidence="2" id="KW-1185">Reference proteome</keyword>
<dbReference type="InterPro" id="IPR024079">
    <property type="entry name" value="MetalloPept_cat_dom_sf"/>
</dbReference>
<gene>
    <name evidence="1" type="ORF">EV197_2360</name>
</gene>
<dbReference type="GO" id="GO:0008237">
    <property type="term" value="F:metallopeptidase activity"/>
    <property type="evidence" value="ECO:0007669"/>
    <property type="project" value="InterPro"/>
</dbReference>
<dbReference type="EMBL" id="SGXE01000002">
    <property type="protein sequence ID" value="RZS93779.1"/>
    <property type="molecule type" value="Genomic_DNA"/>
</dbReference>
<name>A0A4V2F5R9_9FLAO</name>
<accession>A0A4V2F5R9</accession>
<protein>
    <submittedName>
        <fullName evidence="1">Dual-action HEIGH metallo-peptidase</fullName>
    </submittedName>
</protein>
<organism evidence="1 2">
    <name type="scientific">Aquimarina brevivitae</name>
    <dbReference type="NCBI Taxonomy" id="323412"/>
    <lineage>
        <taxon>Bacteria</taxon>
        <taxon>Pseudomonadati</taxon>
        <taxon>Bacteroidota</taxon>
        <taxon>Flavobacteriia</taxon>
        <taxon>Flavobacteriales</taxon>
        <taxon>Flavobacteriaceae</taxon>
        <taxon>Aquimarina</taxon>
    </lineage>
</organism>
<dbReference type="InterPro" id="IPR024653">
    <property type="entry name" value="Peptidase_M10/M27/M57"/>
</dbReference>
<evidence type="ECO:0000313" key="1">
    <source>
        <dbReference type="EMBL" id="RZS93779.1"/>
    </source>
</evidence>
<comment type="caution">
    <text evidence="1">The sequence shown here is derived from an EMBL/GenBank/DDBJ whole genome shotgun (WGS) entry which is preliminary data.</text>
</comment>
<dbReference type="OrthoDB" id="785995at2"/>
<dbReference type="Gene3D" id="3.40.390.10">
    <property type="entry name" value="Collagenase (Catalytic Domain)"/>
    <property type="match status" value="1"/>
</dbReference>